<evidence type="ECO:0000313" key="3">
    <source>
        <dbReference type="Proteomes" id="UP001257627"/>
    </source>
</evidence>
<dbReference type="Proteomes" id="UP001257627">
    <property type="component" value="Unassembled WGS sequence"/>
</dbReference>
<name>A0ABU3V524_9ACTN</name>
<feature type="region of interest" description="Disordered" evidence="1">
    <location>
        <begin position="1"/>
        <end position="22"/>
    </location>
</feature>
<protein>
    <submittedName>
        <fullName evidence="2">DUF6233 domain-containing protein</fullName>
    </submittedName>
</protein>
<dbReference type="Pfam" id="PF19746">
    <property type="entry name" value="DUF6233"/>
    <property type="match status" value="1"/>
</dbReference>
<sequence>MIRRQRVTIHPSPTHGIGNGRPPIEVHVGGCYAAGKRRRTVPRDEARRLLTSGVRACTHCTPDAQLRILD</sequence>
<gene>
    <name evidence="2" type="ORF">PU648_52950</name>
</gene>
<dbReference type="RefSeq" id="WP_316738112.1">
    <property type="nucleotide sequence ID" value="NZ_JARAKF010000002.1"/>
</dbReference>
<keyword evidence="3" id="KW-1185">Reference proteome</keyword>
<dbReference type="EMBL" id="JARAKF010000002">
    <property type="protein sequence ID" value="MDU9000854.1"/>
    <property type="molecule type" value="Genomic_DNA"/>
</dbReference>
<organism evidence="2 3">
    <name type="scientific">Streptomyces mirabilis</name>
    <dbReference type="NCBI Taxonomy" id="68239"/>
    <lineage>
        <taxon>Bacteria</taxon>
        <taxon>Bacillati</taxon>
        <taxon>Actinomycetota</taxon>
        <taxon>Actinomycetes</taxon>
        <taxon>Kitasatosporales</taxon>
        <taxon>Streptomycetaceae</taxon>
        <taxon>Streptomyces</taxon>
    </lineage>
</organism>
<proteinExistence type="predicted"/>
<reference evidence="2 3" key="1">
    <citation type="submission" date="2023-02" db="EMBL/GenBank/DDBJ databases">
        <authorList>
            <person name="Maleckis M."/>
        </authorList>
    </citation>
    <scope>NUCLEOTIDE SEQUENCE [LARGE SCALE GENOMIC DNA]</scope>
    <source>
        <strain evidence="2 3">P8-A2</strain>
    </source>
</reference>
<comment type="caution">
    <text evidence="2">The sequence shown here is derived from an EMBL/GenBank/DDBJ whole genome shotgun (WGS) entry which is preliminary data.</text>
</comment>
<evidence type="ECO:0000313" key="2">
    <source>
        <dbReference type="EMBL" id="MDU9000854.1"/>
    </source>
</evidence>
<accession>A0ABU3V524</accession>
<evidence type="ECO:0000256" key="1">
    <source>
        <dbReference type="SAM" id="MobiDB-lite"/>
    </source>
</evidence>
<dbReference type="InterPro" id="IPR046200">
    <property type="entry name" value="DUF6233"/>
</dbReference>